<accession>A0A1H1R747</accession>
<keyword evidence="1" id="KW-0802">TPR repeat</keyword>
<dbReference type="Pfam" id="PF13174">
    <property type="entry name" value="TPR_6"/>
    <property type="match status" value="1"/>
</dbReference>
<name>A0A1H1R747_MUCMA</name>
<dbReference type="SUPFAM" id="SSF48452">
    <property type="entry name" value="TPR-like"/>
    <property type="match status" value="1"/>
</dbReference>
<evidence type="ECO:0000256" key="1">
    <source>
        <dbReference type="PROSITE-ProRule" id="PRU00339"/>
    </source>
</evidence>
<evidence type="ECO:0000313" key="3">
    <source>
        <dbReference type="EMBL" id="SDS31592.1"/>
    </source>
</evidence>
<sequence length="922" mass="105877">MRQISTPSLSKNLYFFFYILLLAGCSLEKPTGFNRSMQNLTAHYNIIFNANNILQQKQDDYALAFIDSYNELLNVYQDTAATHTTSLDKDLQLAVDKANKIIYGKDQSHYVGDAYLIMGKANYLGGNYFDAAEYFSYVIRSYPKQVSLMQEAQVWKARTLLYLDQPTPAKLVLDTAFENINPKKNNPADVYATKLQYDINVKDYADAEIMAKQAIQYSSIKKQRLRWTFILAQLQEINQKNDEALANYGKIANSNANFEMAFNADLNRIRIEDTRNGVKLSRTDRLKSLLKNPNNKEFKDQIYYQLGQIYLGDKDYDNAIKYYKLSIRSSVKNQNQKGLSYLRIADIDFNNKVDYINAKKYYDSTLTTLSPSYPGYRLIQKKTSNLQLLTDRLRIIAHEDTLQMLANLDEKTRSLKIDTMVKDMIMEQQAALNSLKAASTNASNTAANTVFNTPGGSNFYFYNSNAVSQGYNDFKKQWGSRKLEDNWRRSNRSNSDQANSLNSVRNLDPDAVGQPASVAKTAVAAKDYRQQIIADLPLTPDLLAQSNMRIYNAYFDIANFYRDILEDKKEAIATYLLIEKRFPNNPNQAAIYYSLFRLYSQLNDDAQAKIYKDKVLKDYADTPFAKVILDPDYGKKMDDQYAEFNSLYSQVYDLYIQRKYNAVIARVDTVQKQYPHNRLSAQLAYLRALAAGHQESITQFKTDLTQIMTTYPGDMLIVPLVKQHLQYINTNPAEIASRQYALYTRDSTEVMFTPPVANQKQTEYRKPGHYSLFSQVADVRKPEKKDSLAVNKPVVRHTAPAGMFSMRDSTNYYFVINISNDNTNLASSRFGIGQFNRANYTKTDISHQLMQVGNNNRLIFVGKFNGLANVKAYARGIVPLLPDIMKISKDKYSFFIITKENLDKLADQKTLENYIDYYQNNY</sequence>
<dbReference type="Gene3D" id="1.25.40.10">
    <property type="entry name" value="Tetratricopeptide repeat domain"/>
    <property type="match status" value="3"/>
</dbReference>
<feature type="region of interest" description="Disordered" evidence="2">
    <location>
        <begin position="489"/>
        <end position="508"/>
    </location>
</feature>
<evidence type="ECO:0000256" key="2">
    <source>
        <dbReference type="SAM" id="MobiDB-lite"/>
    </source>
</evidence>
<evidence type="ECO:0000313" key="4">
    <source>
        <dbReference type="Proteomes" id="UP000199679"/>
    </source>
</evidence>
<dbReference type="EMBL" id="LT629740">
    <property type="protein sequence ID" value="SDS31592.1"/>
    <property type="molecule type" value="Genomic_DNA"/>
</dbReference>
<keyword evidence="4" id="KW-1185">Reference proteome</keyword>
<dbReference type="PROSITE" id="PS51257">
    <property type="entry name" value="PROKAR_LIPOPROTEIN"/>
    <property type="match status" value="1"/>
</dbReference>
<feature type="compositionally biased region" description="Polar residues" evidence="2">
    <location>
        <begin position="492"/>
        <end position="505"/>
    </location>
</feature>
<dbReference type="SMART" id="SM00028">
    <property type="entry name" value="TPR"/>
    <property type="match status" value="3"/>
</dbReference>
<proteinExistence type="predicted"/>
<dbReference type="PROSITE" id="PS50005">
    <property type="entry name" value="TPR"/>
    <property type="match status" value="1"/>
</dbReference>
<dbReference type="Proteomes" id="UP000199679">
    <property type="component" value="Chromosome I"/>
</dbReference>
<dbReference type="STRING" id="652787.SAMN05216490_0934"/>
<protein>
    <submittedName>
        <fullName evidence="3">Tetratricopeptide repeat-containing protein</fullName>
    </submittedName>
</protein>
<reference evidence="3 4" key="1">
    <citation type="submission" date="2016-10" db="EMBL/GenBank/DDBJ databases">
        <authorList>
            <person name="de Groot N.N."/>
        </authorList>
    </citation>
    <scope>NUCLEOTIDE SEQUENCE [LARGE SCALE GENOMIC DNA]</scope>
    <source>
        <strain evidence="3 4">MP1X4</strain>
    </source>
</reference>
<dbReference type="InterPro" id="IPR011990">
    <property type="entry name" value="TPR-like_helical_dom_sf"/>
</dbReference>
<gene>
    <name evidence="3" type="ORF">SAMN05216490_0934</name>
</gene>
<feature type="repeat" description="TPR" evidence="1">
    <location>
        <begin position="300"/>
        <end position="333"/>
    </location>
</feature>
<dbReference type="AlphaFoldDB" id="A0A1H1R747"/>
<dbReference type="InterPro" id="IPR019734">
    <property type="entry name" value="TPR_rpt"/>
</dbReference>
<organism evidence="3 4">
    <name type="scientific">Mucilaginibacter mallensis</name>
    <dbReference type="NCBI Taxonomy" id="652787"/>
    <lineage>
        <taxon>Bacteria</taxon>
        <taxon>Pseudomonadati</taxon>
        <taxon>Bacteroidota</taxon>
        <taxon>Sphingobacteriia</taxon>
        <taxon>Sphingobacteriales</taxon>
        <taxon>Sphingobacteriaceae</taxon>
        <taxon>Mucilaginibacter</taxon>
    </lineage>
</organism>